<feature type="domain" description="PARP catalytic" evidence="1">
    <location>
        <begin position="114"/>
        <end position="202"/>
    </location>
</feature>
<dbReference type="GO" id="GO:0005634">
    <property type="term" value="C:nucleus"/>
    <property type="evidence" value="ECO:0007669"/>
    <property type="project" value="TreeGrafter"/>
</dbReference>
<dbReference type="PANTHER" id="PTHR45740:SF2">
    <property type="entry name" value="POLY [ADP-RIBOSE] POLYMERASE"/>
    <property type="match status" value="1"/>
</dbReference>
<proteinExistence type="predicted"/>
<keyword evidence="3" id="KW-1185">Reference proteome</keyword>
<gene>
    <name evidence="2" type="ORF">LshimejAT787_0905320</name>
</gene>
<organism evidence="2 3">
    <name type="scientific">Lyophyllum shimeji</name>
    <name type="common">Hon-shimeji</name>
    <name type="synonym">Tricholoma shimeji</name>
    <dbReference type="NCBI Taxonomy" id="47721"/>
    <lineage>
        <taxon>Eukaryota</taxon>
        <taxon>Fungi</taxon>
        <taxon>Dikarya</taxon>
        <taxon>Basidiomycota</taxon>
        <taxon>Agaricomycotina</taxon>
        <taxon>Agaricomycetes</taxon>
        <taxon>Agaricomycetidae</taxon>
        <taxon>Agaricales</taxon>
        <taxon>Tricholomatineae</taxon>
        <taxon>Lyophyllaceae</taxon>
        <taxon>Lyophyllum</taxon>
    </lineage>
</organism>
<dbReference type="AlphaFoldDB" id="A0A9P3PRC8"/>
<reference evidence="2" key="1">
    <citation type="submission" date="2022-07" db="EMBL/GenBank/DDBJ databases">
        <title>The genome of Lyophyllum shimeji provides insight into the initial evolution of ectomycorrhizal fungal genome.</title>
        <authorList>
            <person name="Kobayashi Y."/>
            <person name="Shibata T."/>
            <person name="Hirakawa H."/>
            <person name="Shigenobu S."/>
            <person name="Nishiyama T."/>
            <person name="Yamada A."/>
            <person name="Hasebe M."/>
            <person name="Kawaguchi M."/>
        </authorList>
    </citation>
    <scope>NUCLEOTIDE SEQUENCE</scope>
    <source>
        <strain evidence="2">AT787</strain>
    </source>
</reference>
<dbReference type="InterPro" id="IPR012317">
    <property type="entry name" value="Poly(ADP-ribose)pol_cat_dom"/>
</dbReference>
<dbReference type="Proteomes" id="UP001063166">
    <property type="component" value="Unassembled WGS sequence"/>
</dbReference>
<dbReference type="EMBL" id="BRPK01000009">
    <property type="protein sequence ID" value="GLB41317.1"/>
    <property type="molecule type" value="Genomic_DNA"/>
</dbReference>
<accession>A0A9P3PRC8</accession>
<sequence>MSTVGNYGVLTYGHEKYESVKHQFYETWKHPASERPRPKNVVRILGITCPTKIAEAYVKYKANLERRGKFSTRGMQPGNERRRWHGTVVQGCKMLGNDLPVHGKCDDDTTKCVLCSIINTGFRKPKPVTPSNQMFGFGVYFTATSSKSDGYTGKRTGNNIHAGRERRCLILNKIAVGRAIKLPKASENLVRPPNGYDSVIGEPGATANLKYDELIVYDTAAILPAYVIVYE</sequence>
<dbReference type="PANTHER" id="PTHR45740">
    <property type="entry name" value="POLY [ADP-RIBOSE] POLYMERASE"/>
    <property type="match status" value="1"/>
</dbReference>
<name>A0A9P3PRC8_LYOSH</name>
<dbReference type="Pfam" id="PF00644">
    <property type="entry name" value="PARP"/>
    <property type="match status" value="1"/>
</dbReference>
<dbReference type="OrthoDB" id="5153512at2759"/>
<dbReference type="Gene3D" id="3.90.228.10">
    <property type="match status" value="1"/>
</dbReference>
<evidence type="ECO:0000313" key="3">
    <source>
        <dbReference type="Proteomes" id="UP001063166"/>
    </source>
</evidence>
<dbReference type="SUPFAM" id="SSF56399">
    <property type="entry name" value="ADP-ribosylation"/>
    <property type="match status" value="1"/>
</dbReference>
<evidence type="ECO:0000259" key="1">
    <source>
        <dbReference type="Pfam" id="PF00644"/>
    </source>
</evidence>
<protein>
    <submittedName>
        <fullName evidence="2">Adp-ribosylation</fullName>
    </submittedName>
</protein>
<comment type="caution">
    <text evidence="2">The sequence shown here is derived from an EMBL/GenBank/DDBJ whole genome shotgun (WGS) entry which is preliminary data.</text>
</comment>
<dbReference type="GO" id="GO:1990404">
    <property type="term" value="F:NAD+-protein mono-ADP-ribosyltransferase activity"/>
    <property type="evidence" value="ECO:0007669"/>
    <property type="project" value="TreeGrafter"/>
</dbReference>
<dbReference type="InterPro" id="IPR051712">
    <property type="entry name" value="ARTD-AVP"/>
</dbReference>
<evidence type="ECO:0000313" key="2">
    <source>
        <dbReference type="EMBL" id="GLB41317.1"/>
    </source>
</evidence>
<dbReference type="GO" id="GO:0003950">
    <property type="term" value="F:NAD+ poly-ADP-ribosyltransferase activity"/>
    <property type="evidence" value="ECO:0007669"/>
    <property type="project" value="InterPro"/>
</dbReference>